<dbReference type="OrthoDB" id="10261556at2759"/>
<evidence type="ECO:0000259" key="6">
    <source>
        <dbReference type="PROSITE" id="PS51192"/>
    </source>
</evidence>
<evidence type="ECO:0000313" key="8">
    <source>
        <dbReference type="Proteomes" id="UP000748756"/>
    </source>
</evidence>
<dbReference type="EMBL" id="JAAAUQ010002112">
    <property type="protein sequence ID" value="KAF9127692.1"/>
    <property type="molecule type" value="Genomic_DNA"/>
</dbReference>
<proteinExistence type="inferred from homology"/>
<evidence type="ECO:0000256" key="3">
    <source>
        <dbReference type="ARBA" id="ARBA00023235"/>
    </source>
</evidence>
<keyword evidence="2" id="KW-0238">DNA-binding</keyword>
<dbReference type="GO" id="GO:0009378">
    <property type="term" value="F:four-way junction helicase activity"/>
    <property type="evidence" value="ECO:0007669"/>
    <property type="project" value="TreeGrafter"/>
</dbReference>
<feature type="domain" description="Helicase ATP-binding" evidence="6">
    <location>
        <begin position="1"/>
        <end position="137"/>
    </location>
</feature>
<reference evidence="7" key="1">
    <citation type="journal article" date="2020" name="Fungal Divers.">
        <title>Resolving the Mortierellaceae phylogeny through synthesis of multi-gene phylogenetics and phylogenomics.</title>
        <authorList>
            <person name="Vandepol N."/>
            <person name="Liber J."/>
            <person name="Desiro A."/>
            <person name="Na H."/>
            <person name="Kennedy M."/>
            <person name="Barry K."/>
            <person name="Grigoriev I.V."/>
            <person name="Miller A.N."/>
            <person name="O'Donnell K."/>
            <person name="Stajich J.E."/>
            <person name="Bonito G."/>
        </authorList>
    </citation>
    <scope>NUCLEOTIDE SEQUENCE</scope>
    <source>
        <strain evidence="7">NRRL 6426</strain>
    </source>
</reference>
<gene>
    <name evidence="7" type="ORF">BG015_004501</name>
</gene>
<evidence type="ECO:0000313" key="7">
    <source>
        <dbReference type="EMBL" id="KAF9127692.1"/>
    </source>
</evidence>
<dbReference type="InterPro" id="IPR014001">
    <property type="entry name" value="Helicase_ATP-bd"/>
</dbReference>
<evidence type="ECO:0000256" key="4">
    <source>
        <dbReference type="ARBA" id="ARBA00034617"/>
    </source>
</evidence>
<keyword evidence="8" id="KW-1185">Reference proteome</keyword>
<dbReference type="SUPFAM" id="SSF52540">
    <property type="entry name" value="P-loop containing nucleoside triphosphate hydrolases"/>
    <property type="match status" value="1"/>
</dbReference>
<dbReference type="GO" id="GO:0005524">
    <property type="term" value="F:ATP binding"/>
    <property type="evidence" value="ECO:0007669"/>
    <property type="project" value="InterPro"/>
</dbReference>
<evidence type="ECO:0000256" key="5">
    <source>
        <dbReference type="ARBA" id="ARBA00034808"/>
    </source>
</evidence>
<dbReference type="GO" id="GO:0003677">
    <property type="term" value="F:DNA binding"/>
    <property type="evidence" value="ECO:0007669"/>
    <property type="project" value="UniProtKB-KW"/>
</dbReference>
<evidence type="ECO:0000256" key="1">
    <source>
        <dbReference type="ARBA" id="ARBA00005446"/>
    </source>
</evidence>
<dbReference type="InterPro" id="IPR011545">
    <property type="entry name" value="DEAD/DEAH_box_helicase_dom"/>
</dbReference>
<keyword evidence="3" id="KW-0413">Isomerase</keyword>
<comment type="similarity">
    <text evidence="1">Belongs to the helicase family. RecQ subfamily.</text>
</comment>
<sequence>MREQQEKLQVYGFKSICLDSSQRIDVGLLRRLDRGEFRAVFMTPESILSVGKSGGRGKTPMDSLWGMPGWRERLQAIVIDETHCVSSWGKDFRKAYARLGELRGIAPAHVAFVAMSATLPVPILREIKQSIRFCNNVPVYNVGNNRPN</sequence>
<comment type="caution">
    <text evidence="7">The sequence shown here is derived from an EMBL/GenBank/DDBJ whole genome shotgun (WGS) entry which is preliminary data.</text>
</comment>
<dbReference type="GO" id="GO:0043138">
    <property type="term" value="F:3'-5' DNA helicase activity"/>
    <property type="evidence" value="ECO:0007669"/>
    <property type="project" value="UniProtKB-EC"/>
</dbReference>
<comment type="catalytic activity">
    <reaction evidence="4">
        <text>Couples ATP hydrolysis with the unwinding of duplex DNA by translocating in the 3'-5' direction.</text>
        <dbReference type="EC" id="5.6.2.4"/>
    </reaction>
</comment>
<dbReference type="PROSITE" id="PS51192">
    <property type="entry name" value="HELICASE_ATP_BIND_1"/>
    <property type="match status" value="1"/>
</dbReference>
<evidence type="ECO:0000256" key="2">
    <source>
        <dbReference type="ARBA" id="ARBA00023125"/>
    </source>
</evidence>
<dbReference type="GO" id="GO:0000724">
    <property type="term" value="P:double-strand break repair via homologous recombination"/>
    <property type="evidence" value="ECO:0007669"/>
    <property type="project" value="TreeGrafter"/>
</dbReference>
<name>A0A9P5UZI9_9FUNG</name>
<dbReference type="Proteomes" id="UP000748756">
    <property type="component" value="Unassembled WGS sequence"/>
</dbReference>
<dbReference type="GO" id="GO:0005694">
    <property type="term" value="C:chromosome"/>
    <property type="evidence" value="ECO:0007669"/>
    <property type="project" value="TreeGrafter"/>
</dbReference>
<protein>
    <recommendedName>
        <fullName evidence="5">DNA 3'-5' helicase</fullName>
        <ecNumber evidence="5">5.6.2.4</ecNumber>
    </recommendedName>
</protein>
<dbReference type="GO" id="GO:0005737">
    <property type="term" value="C:cytoplasm"/>
    <property type="evidence" value="ECO:0007669"/>
    <property type="project" value="TreeGrafter"/>
</dbReference>
<accession>A0A9P5UZI9</accession>
<dbReference type="EC" id="5.6.2.4" evidence="5"/>
<dbReference type="PANTHER" id="PTHR13710">
    <property type="entry name" value="DNA HELICASE RECQ FAMILY MEMBER"/>
    <property type="match status" value="1"/>
</dbReference>
<dbReference type="Gene3D" id="3.40.50.300">
    <property type="entry name" value="P-loop containing nucleotide triphosphate hydrolases"/>
    <property type="match status" value="1"/>
</dbReference>
<dbReference type="AlphaFoldDB" id="A0A9P5UZI9"/>
<dbReference type="Pfam" id="PF00270">
    <property type="entry name" value="DEAD"/>
    <property type="match status" value="1"/>
</dbReference>
<dbReference type="InterPro" id="IPR027417">
    <property type="entry name" value="P-loop_NTPase"/>
</dbReference>
<feature type="non-terminal residue" evidence="7">
    <location>
        <position position="148"/>
    </location>
</feature>
<dbReference type="PANTHER" id="PTHR13710:SF105">
    <property type="entry name" value="ATP-DEPENDENT DNA HELICASE Q1"/>
    <property type="match status" value="1"/>
</dbReference>
<organism evidence="7 8">
    <name type="scientific">Linnemannia schmuckeri</name>
    <dbReference type="NCBI Taxonomy" id="64567"/>
    <lineage>
        <taxon>Eukaryota</taxon>
        <taxon>Fungi</taxon>
        <taxon>Fungi incertae sedis</taxon>
        <taxon>Mucoromycota</taxon>
        <taxon>Mortierellomycotina</taxon>
        <taxon>Mortierellomycetes</taxon>
        <taxon>Mortierellales</taxon>
        <taxon>Mortierellaceae</taxon>
        <taxon>Linnemannia</taxon>
    </lineage>
</organism>